<reference evidence="18 19" key="1">
    <citation type="submission" date="2020-08" db="EMBL/GenBank/DDBJ databases">
        <title>Genomic Encyclopedia of Type Strains, Phase IV (KMG-IV): sequencing the most valuable type-strain genomes for metagenomic binning, comparative biology and taxonomic classification.</title>
        <authorList>
            <person name="Goeker M."/>
        </authorList>
    </citation>
    <scope>NUCLEOTIDE SEQUENCE [LARGE SCALE GENOMIC DNA]</scope>
    <source>
        <strain evidence="18 19">DSM 45615</strain>
    </source>
</reference>
<evidence type="ECO:0000256" key="12">
    <source>
        <dbReference type="ARBA" id="ARBA00047761"/>
    </source>
</evidence>
<dbReference type="EMBL" id="JACHGN010000006">
    <property type="protein sequence ID" value="MBB5133448.1"/>
    <property type="molecule type" value="Genomic_DNA"/>
</dbReference>
<dbReference type="InterPro" id="IPR052016">
    <property type="entry name" value="Bact_Sigma-Reg"/>
</dbReference>
<dbReference type="GO" id="GO:0004722">
    <property type="term" value="F:protein serine/threonine phosphatase activity"/>
    <property type="evidence" value="ECO:0007669"/>
    <property type="project" value="UniProtKB-EC"/>
</dbReference>
<proteinExistence type="predicted"/>
<evidence type="ECO:0000256" key="14">
    <source>
        <dbReference type="ARBA" id="ARBA00075117"/>
    </source>
</evidence>
<keyword evidence="10" id="KW-0904">Protein phosphatase</keyword>
<dbReference type="InterPro" id="IPR029016">
    <property type="entry name" value="GAF-like_dom_sf"/>
</dbReference>
<dbReference type="EC" id="3.1.3.16" evidence="1"/>
<dbReference type="AlphaFoldDB" id="A0A840P176"/>
<keyword evidence="6" id="KW-0418">Kinase</keyword>
<keyword evidence="3" id="KW-0808">Transferase</keyword>
<dbReference type="InterPro" id="IPR003018">
    <property type="entry name" value="GAF"/>
</dbReference>
<dbReference type="Gene3D" id="3.30.450.20">
    <property type="entry name" value="PAS domain"/>
    <property type="match status" value="1"/>
</dbReference>
<evidence type="ECO:0000256" key="10">
    <source>
        <dbReference type="ARBA" id="ARBA00022912"/>
    </source>
</evidence>
<dbReference type="Pfam" id="PF08448">
    <property type="entry name" value="PAS_4"/>
    <property type="match status" value="1"/>
</dbReference>
<evidence type="ECO:0000256" key="9">
    <source>
        <dbReference type="ARBA" id="ARBA00022842"/>
    </source>
</evidence>
<evidence type="ECO:0000256" key="15">
    <source>
        <dbReference type="ARBA" id="ARBA00081350"/>
    </source>
</evidence>
<dbReference type="FunFam" id="3.60.40.10:FF:000005">
    <property type="entry name" value="Serine/threonine protein phosphatase"/>
    <property type="match status" value="1"/>
</dbReference>
<evidence type="ECO:0000256" key="6">
    <source>
        <dbReference type="ARBA" id="ARBA00022777"/>
    </source>
</evidence>
<dbReference type="Pfam" id="PF07228">
    <property type="entry name" value="SpoIIE"/>
    <property type="match status" value="1"/>
</dbReference>
<comment type="function">
    <text evidence="13">Primarily acts as an independent SigF regulator that is sensitive to the osmosensory signal, mediating the cross talk of PknD with the SigF regulon. Possesses both phosphatase and kinase activities. The kinase domain functions as a classic anti-sigma factor-like kinase to phosphorylate the anti-anti-sigma factor domain at the canonical regulatory site, and the phosphatase domain antagonizes this activity.</text>
</comment>
<keyword evidence="2" id="KW-0597">Phosphoprotein</keyword>
<organism evidence="18 19">
    <name type="scientific">Thermocatellispora tengchongensis</name>
    <dbReference type="NCBI Taxonomy" id="1073253"/>
    <lineage>
        <taxon>Bacteria</taxon>
        <taxon>Bacillati</taxon>
        <taxon>Actinomycetota</taxon>
        <taxon>Actinomycetes</taxon>
        <taxon>Streptosporangiales</taxon>
        <taxon>Streptosporangiaceae</taxon>
        <taxon>Thermocatellispora</taxon>
    </lineage>
</organism>
<evidence type="ECO:0000259" key="17">
    <source>
        <dbReference type="SMART" id="SM00331"/>
    </source>
</evidence>
<keyword evidence="7" id="KW-0378">Hydrolase</keyword>
<keyword evidence="8" id="KW-0067">ATP-binding</keyword>
<evidence type="ECO:0000256" key="1">
    <source>
        <dbReference type="ARBA" id="ARBA00013081"/>
    </source>
</evidence>
<gene>
    <name evidence="18" type="ORF">HNP84_003174</name>
</gene>
<evidence type="ECO:0000256" key="5">
    <source>
        <dbReference type="ARBA" id="ARBA00022741"/>
    </source>
</evidence>
<dbReference type="SMART" id="SM00065">
    <property type="entry name" value="GAF"/>
    <property type="match status" value="2"/>
</dbReference>
<evidence type="ECO:0000313" key="19">
    <source>
        <dbReference type="Proteomes" id="UP000578449"/>
    </source>
</evidence>
<dbReference type="RefSeq" id="WP_185050413.1">
    <property type="nucleotide sequence ID" value="NZ_BAABIX010000001.1"/>
</dbReference>
<evidence type="ECO:0000256" key="2">
    <source>
        <dbReference type="ARBA" id="ARBA00022553"/>
    </source>
</evidence>
<dbReference type="PANTHER" id="PTHR43156:SF2">
    <property type="entry name" value="STAGE II SPORULATION PROTEIN E"/>
    <property type="match status" value="1"/>
</dbReference>
<dbReference type="SUPFAM" id="SSF55785">
    <property type="entry name" value="PYP-like sensor domain (PAS domain)"/>
    <property type="match status" value="1"/>
</dbReference>
<evidence type="ECO:0000259" key="16">
    <source>
        <dbReference type="SMART" id="SM00065"/>
    </source>
</evidence>
<dbReference type="GO" id="GO:0046872">
    <property type="term" value="F:metal ion binding"/>
    <property type="evidence" value="ECO:0007669"/>
    <property type="project" value="UniProtKB-KW"/>
</dbReference>
<feature type="domain" description="PPM-type phosphatase" evidence="17">
    <location>
        <begin position="660"/>
        <end position="878"/>
    </location>
</feature>
<name>A0A840P176_9ACTN</name>
<dbReference type="Gene3D" id="3.60.40.10">
    <property type="entry name" value="PPM-type phosphatase domain"/>
    <property type="match status" value="1"/>
</dbReference>
<keyword evidence="4" id="KW-0479">Metal-binding</keyword>
<accession>A0A840P176</accession>
<keyword evidence="19" id="KW-1185">Reference proteome</keyword>
<evidence type="ECO:0000313" key="18">
    <source>
        <dbReference type="EMBL" id="MBB5133448.1"/>
    </source>
</evidence>
<dbReference type="SUPFAM" id="SSF55781">
    <property type="entry name" value="GAF domain-like"/>
    <property type="match status" value="3"/>
</dbReference>
<feature type="domain" description="GAF" evidence="16">
    <location>
        <begin position="482"/>
        <end position="643"/>
    </location>
</feature>
<keyword evidence="11" id="KW-0464">Manganese</keyword>
<dbReference type="InterPro" id="IPR035965">
    <property type="entry name" value="PAS-like_dom_sf"/>
</dbReference>
<dbReference type="SMART" id="SM00331">
    <property type="entry name" value="PP2C_SIG"/>
    <property type="match status" value="1"/>
</dbReference>
<dbReference type="PANTHER" id="PTHR43156">
    <property type="entry name" value="STAGE II SPORULATION PROTEIN E-RELATED"/>
    <property type="match status" value="1"/>
</dbReference>
<evidence type="ECO:0000256" key="4">
    <source>
        <dbReference type="ARBA" id="ARBA00022723"/>
    </source>
</evidence>
<keyword evidence="5" id="KW-0547">Nucleotide-binding</keyword>
<sequence>MSGGHGGDGRGGTVLVAVLEGPDHVVTCANEPCVEWFGARAFRYGTPVRELLPGRQDERFLEPLDEVFRRGEPRALPGLPVKVQPVAGGGVRERVFDVRYDPSRDADGRVRGVIVTATDVTWDLYAEQLAEGRHRLLEQIAVQAPLPLVLDGMARLVEDLLPGTRTMVMLFDAEGRRLRPVAGPSLPDFLHRAVAEVPAGPHGGTCGTTASTRTLTVTPDITTDPSWEGWREMAVRAGIRSCWSVPIMAEGELLGTFAFYRQDTRRPADIEVDVVSMVGQVAALAIERHRVLAGEQAARRRELEAQADLKFVLDASLAVTGSLSYLGALQRLADLAVPRVAPMCAIDVLDDGGANLMRVAVRHAGERRLACAAPDLAGDEPVARVMRSGTAMVVQGDEGYVVMPLTARGRTFGVVSLRGTPEQPITERVVSLAGELARAAALAVDNARRHADSLRQVAALRRLSDRLSLLAQVSGVLTATLDMREALKRLARLVVPQLGDWAVVNLRTGEDTVERIAVVHRDGPERVPPGAEGTMPPIPPAGPDPLVRALRQGVTTLMGPAEIASPPGSDLQRRQHELFEAMGARSVIVTPLRSRRRVVGTLTVARADPVAGSYGADDVEVVQDIARRAALVVESARLYCTQRDVAEGMQRHLLTPLPALEGVELAARYVPAPEGSQVGGDWYDAMVLADGVPMVAVGDVIGHDVHAAAQMANLRSALRTLAWDGGGPPSAIMARLDSVLTHVSDIDLATLVLARIERRDEGRRLLRWTSAGHPPPLLVTADGRARFLNGGQGVLLGLDHGPASRPDAEETLPDLCTLLLYTDGLVESRATPLGEGMTRLRRHASALARLPVDPLCDRLLARLPPRHGDDVALLAVRVRAGEG</sequence>
<dbReference type="GO" id="GO:0005524">
    <property type="term" value="F:ATP binding"/>
    <property type="evidence" value="ECO:0007669"/>
    <property type="project" value="UniProtKB-KW"/>
</dbReference>
<dbReference type="Gene3D" id="3.30.450.40">
    <property type="match status" value="3"/>
</dbReference>
<evidence type="ECO:0000256" key="7">
    <source>
        <dbReference type="ARBA" id="ARBA00022801"/>
    </source>
</evidence>
<keyword evidence="9" id="KW-0460">Magnesium</keyword>
<feature type="domain" description="GAF" evidence="16">
    <location>
        <begin position="145"/>
        <end position="296"/>
    </location>
</feature>
<evidence type="ECO:0000256" key="11">
    <source>
        <dbReference type="ARBA" id="ARBA00023211"/>
    </source>
</evidence>
<comment type="catalytic activity">
    <reaction evidence="12">
        <text>O-phospho-L-seryl-[protein] + H2O = L-seryl-[protein] + phosphate</text>
        <dbReference type="Rhea" id="RHEA:20629"/>
        <dbReference type="Rhea" id="RHEA-COMP:9863"/>
        <dbReference type="Rhea" id="RHEA-COMP:11604"/>
        <dbReference type="ChEBI" id="CHEBI:15377"/>
        <dbReference type="ChEBI" id="CHEBI:29999"/>
        <dbReference type="ChEBI" id="CHEBI:43474"/>
        <dbReference type="ChEBI" id="CHEBI:83421"/>
        <dbReference type="EC" id="3.1.3.16"/>
    </reaction>
</comment>
<evidence type="ECO:0000256" key="13">
    <source>
        <dbReference type="ARBA" id="ARBA00056274"/>
    </source>
</evidence>
<dbReference type="Pfam" id="PF13492">
    <property type="entry name" value="GAF_3"/>
    <property type="match status" value="1"/>
</dbReference>
<dbReference type="InterPro" id="IPR036457">
    <property type="entry name" value="PPM-type-like_dom_sf"/>
</dbReference>
<dbReference type="Proteomes" id="UP000578449">
    <property type="component" value="Unassembled WGS sequence"/>
</dbReference>
<evidence type="ECO:0000256" key="8">
    <source>
        <dbReference type="ARBA" id="ARBA00022840"/>
    </source>
</evidence>
<dbReference type="Pfam" id="PF01590">
    <property type="entry name" value="GAF"/>
    <property type="match status" value="2"/>
</dbReference>
<dbReference type="InterPro" id="IPR001932">
    <property type="entry name" value="PPM-type_phosphatase-like_dom"/>
</dbReference>
<protein>
    <recommendedName>
        <fullName evidence="1">protein-serine/threonine phosphatase</fullName>
        <ecNumber evidence="1">3.1.3.16</ecNumber>
    </recommendedName>
    <alternativeName>
        <fullName evidence="15">Protein-serine/threonine phosphatase</fullName>
    </alternativeName>
    <alternativeName>
        <fullName evidence="14">Serine/threonine-protein kinase</fullName>
    </alternativeName>
</protein>
<dbReference type="GO" id="GO:0016301">
    <property type="term" value="F:kinase activity"/>
    <property type="evidence" value="ECO:0007669"/>
    <property type="project" value="UniProtKB-KW"/>
</dbReference>
<comment type="caution">
    <text evidence="18">The sequence shown here is derived from an EMBL/GenBank/DDBJ whole genome shotgun (WGS) entry which is preliminary data.</text>
</comment>
<dbReference type="InterPro" id="IPR013656">
    <property type="entry name" value="PAS_4"/>
</dbReference>
<evidence type="ECO:0000256" key="3">
    <source>
        <dbReference type="ARBA" id="ARBA00022679"/>
    </source>
</evidence>